<proteinExistence type="predicted"/>
<dbReference type="EMBL" id="KK914831">
    <property type="protein sequence ID" value="KDP27486.1"/>
    <property type="molecule type" value="Genomic_DNA"/>
</dbReference>
<name>A0A067JU39_JATCU</name>
<organism evidence="1 2">
    <name type="scientific">Jatropha curcas</name>
    <name type="common">Barbados nut</name>
    <dbReference type="NCBI Taxonomy" id="180498"/>
    <lineage>
        <taxon>Eukaryota</taxon>
        <taxon>Viridiplantae</taxon>
        <taxon>Streptophyta</taxon>
        <taxon>Embryophyta</taxon>
        <taxon>Tracheophyta</taxon>
        <taxon>Spermatophyta</taxon>
        <taxon>Magnoliopsida</taxon>
        <taxon>eudicotyledons</taxon>
        <taxon>Gunneridae</taxon>
        <taxon>Pentapetalae</taxon>
        <taxon>rosids</taxon>
        <taxon>fabids</taxon>
        <taxon>Malpighiales</taxon>
        <taxon>Euphorbiaceae</taxon>
        <taxon>Crotonoideae</taxon>
        <taxon>Jatropheae</taxon>
        <taxon>Jatropha</taxon>
    </lineage>
</organism>
<sequence>MEVFIYIHIKKHNGVTFMDKRMELVRIGEQPIINALQLYLEAARGKKKKKVYCAGSQSSVF</sequence>
<accession>A0A067JU39</accession>
<keyword evidence="2" id="KW-1185">Reference proteome</keyword>
<evidence type="ECO:0000313" key="2">
    <source>
        <dbReference type="Proteomes" id="UP000027138"/>
    </source>
</evidence>
<protein>
    <submittedName>
        <fullName evidence="1">Uncharacterized protein</fullName>
    </submittedName>
</protein>
<dbReference type="OrthoDB" id="852287at2759"/>
<reference evidence="1 2" key="1">
    <citation type="journal article" date="2014" name="PLoS ONE">
        <title>Global Analysis of Gene Expression Profiles in Physic Nut (Jatropha curcas L.) Seedlings Exposed to Salt Stress.</title>
        <authorList>
            <person name="Zhang L."/>
            <person name="Zhang C."/>
            <person name="Wu P."/>
            <person name="Chen Y."/>
            <person name="Li M."/>
            <person name="Jiang H."/>
            <person name="Wu G."/>
        </authorList>
    </citation>
    <scope>NUCLEOTIDE SEQUENCE [LARGE SCALE GENOMIC DNA]</scope>
    <source>
        <strain evidence="2">cv. GZQX0401</strain>
        <tissue evidence="1">Young leaves</tissue>
    </source>
</reference>
<gene>
    <name evidence="1" type="ORF">JCGZ_20021</name>
</gene>
<dbReference type="AlphaFoldDB" id="A0A067JU39"/>
<evidence type="ECO:0000313" key="1">
    <source>
        <dbReference type="EMBL" id="KDP27486.1"/>
    </source>
</evidence>
<dbReference type="Proteomes" id="UP000027138">
    <property type="component" value="Unassembled WGS sequence"/>
</dbReference>